<keyword evidence="10" id="KW-1185">Reference proteome</keyword>
<feature type="region of interest" description="Disordered" evidence="6">
    <location>
        <begin position="114"/>
        <end position="141"/>
    </location>
</feature>
<feature type="region of interest" description="Disordered" evidence="6">
    <location>
        <begin position="895"/>
        <end position="920"/>
    </location>
</feature>
<dbReference type="EMBL" id="OX465085">
    <property type="protein sequence ID" value="CAI9304391.1"/>
    <property type="molecule type" value="Genomic_DNA"/>
</dbReference>
<accession>A0AA36ENY9</accession>
<sequence length="1187" mass="136582">MKRKRAAKKDKLKMPVAKKPLQNTAALVAENHVMNVESEEAEDATPLRMEPVNPSTSTTIKRGTQEDSEIEKTGYGEMLSYPNALSQIIASVIREITKDAGGLTNLSRSLIGNSVSNGQMKQPHADMDHEENQSQHHQNPEYKQEELNAALRVIRRTMKLNAAEPFNKPVDPIALGIPDYFDIIKTPMDFGTICNNLENGVKYMNSGDVFKDVEYIWSNCVKYNKKGDVILELMKRVKTYFMKYWKSAKLQIEQTAPVVESSVLRHKEEEKEKPQTSVANNSAHLQQKETGQPQQNSNQPQSSSSTEEDEPNPESTVVKKKRRFRGPTPSPELINTMERIKISTNKRGKPVGPGAAQLTTFMGVIARDVNFAPLTYYDWKKIPQENKEKMWQEVLTTFDIDPDCRRWVMLSIKKNWRTFKSHLKANHYDVHENDEDRLADRDERVPPDQWSALVSHWGSKKSQVAFRDMELGSSENDEDSKQRALMIKLKGIKEKIVITYNKKGVPIGDEAAKLATFEGFIARTMVPITYASWKDVSEETKEELWQCVLMNFVLDPKSRKHTLQSLGIKWRNFKHHLYDKYIKEYKNDPEANLLNPPDKYPFLKKEDWKLFVEQRLSEKWEEKSNDAKKVRAHHKYNHRLSRKGYARLVDEIMQQTGKTEEEIDRTMLWKKARETKEGGYDPDVKKIVDKMDKLQNSESCGEVTYGTNDVLTQALGTQENRGHVRGMGKYVAPHQYFLLPKTVKQYLDLENKKLDQRFNKLEGEVEKLKRGVNPVSEGVSRQMWGNEDLEDQPIEELLDNSCYLAVDVASNIVAKATIMKDSVSDENIEVMMETSVQGEALLPVPLEEEFIVNVKDAVGHILSWPRYLVIRCSDLEKVVGKPMEKHGKLVKEELESKKEEKRKRESDEEKEKEKEKGKETEILQKRRTRAQMRTRIRIENNRVLKMTALMVDAQLLKAESIKVQCEDDLFGYESYTYLSYEDFEVVFTLDELTGVVITCYMMYLFEQIKNGPKSDHGICFVSPTAISPRARKDKLKNIADASKSVADRLSTRKDNDLILLPYNPGRHWVLAVLDMKTASCYYLDSLRPKNVNSQLKNIIEAAMVLYATQSGSNKKVKLNWINVTCPRQPGSTECGFYMLKFMKEIVEEGVEVLVNKNVGGGKDVYTDADIDELREEWAYFVTNFIFR</sequence>
<dbReference type="InterPro" id="IPR018359">
    <property type="entry name" value="Bromodomain_CS"/>
</dbReference>
<keyword evidence="4 5" id="KW-0103">Bromodomain</keyword>
<dbReference type="Pfam" id="PF00439">
    <property type="entry name" value="Bromodomain"/>
    <property type="match status" value="1"/>
</dbReference>
<keyword evidence="3" id="KW-0378">Hydrolase</keyword>
<feature type="compositionally biased region" description="Polar residues" evidence="6">
    <location>
        <begin position="275"/>
        <end position="291"/>
    </location>
</feature>
<dbReference type="InterPro" id="IPR003653">
    <property type="entry name" value="Peptidase_C48_C"/>
</dbReference>
<feature type="compositionally biased region" description="Basic and acidic residues" evidence="6">
    <location>
        <begin position="123"/>
        <end position="141"/>
    </location>
</feature>
<dbReference type="SUPFAM" id="SSF47370">
    <property type="entry name" value="Bromodomain"/>
    <property type="match status" value="1"/>
</dbReference>
<evidence type="ECO:0000256" key="4">
    <source>
        <dbReference type="ARBA" id="ARBA00023117"/>
    </source>
</evidence>
<feature type="region of interest" description="Disordered" evidence="6">
    <location>
        <begin position="37"/>
        <end position="68"/>
    </location>
</feature>
<dbReference type="PROSITE" id="PS00633">
    <property type="entry name" value="BROMODOMAIN_1"/>
    <property type="match status" value="1"/>
</dbReference>
<dbReference type="SUPFAM" id="SSF54001">
    <property type="entry name" value="Cysteine proteinases"/>
    <property type="match status" value="1"/>
</dbReference>
<gene>
    <name evidence="9" type="ORF">LSALG_LOCUS42768</name>
</gene>
<feature type="domain" description="Bromo" evidence="7">
    <location>
        <begin position="158"/>
        <end position="231"/>
    </location>
</feature>
<dbReference type="PROSITE" id="PS50600">
    <property type="entry name" value="ULP_PROTEASE"/>
    <property type="match status" value="1"/>
</dbReference>
<evidence type="ECO:0008006" key="11">
    <source>
        <dbReference type="Google" id="ProtNLM"/>
    </source>
</evidence>
<feature type="compositionally biased region" description="Low complexity" evidence="6">
    <location>
        <begin position="292"/>
        <end position="305"/>
    </location>
</feature>
<dbReference type="PANTHER" id="PTHR47809:SF3">
    <property type="entry name" value="CHROMATIN REMODELER BROMODOMAIN FAMILY"/>
    <property type="match status" value="1"/>
</dbReference>
<dbReference type="PRINTS" id="PR00503">
    <property type="entry name" value="BROMODOMAIN"/>
</dbReference>
<evidence type="ECO:0000259" key="7">
    <source>
        <dbReference type="PROSITE" id="PS50014"/>
    </source>
</evidence>
<protein>
    <recommendedName>
        <fullName evidence="11">Ubiquitin-like protease family profile domain-containing protein</fullName>
    </recommendedName>
</protein>
<dbReference type="GO" id="GO:0008234">
    <property type="term" value="F:cysteine-type peptidase activity"/>
    <property type="evidence" value="ECO:0007669"/>
    <property type="project" value="InterPro"/>
</dbReference>
<dbReference type="Gene3D" id="1.20.920.10">
    <property type="entry name" value="Bromodomain-like"/>
    <property type="match status" value="1"/>
</dbReference>
<evidence type="ECO:0000256" key="5">
    <source>
        <dbReference type="PROSITE-ProRule" id="PRU00035"/>
    </source>
</evidence>
<evidence type="ECO:0000256" key="6">
    <source>
        <dbReference type="SAM" id="MobiDB-lite"/>
    </source>
</evidence>
<evidence type="ECO:0000313" key="9">
    <source>
        <dbReference type="EMBL" id="CAI9304391.1"/>
    </source>
</evidence>
<dbReference type="Pfam" id="PF02902">
    <property type="entry name" value="Peptidase_C48"/>
    <property type="match status" value="1"/>
</dbReference>
<dbReference type="AlphaFoldDB" id="A0AA36ENY9"/>
<dbReference type="InterPro" id="IPR038765">
    <property type="entry name" value="Papain-like_cys_pep_sf"/>
</dbReference>
<proteinExistence type="inferred from homology"/>
<comment type="similarity">
    <text evidence="1">Belongs to the peptidase C48 family.</text>
</comment>
<feature type="domain" description="Ubiquitin-like protease family profile" evidence="8">
    <location>
        <begin position="976"/>
        <end position="1145"/>
    </location>
</feature>
<name>A0AA36ENY9_LACSI</name>
<evidence type="ECO:0000313" key="10">
    <source>
        <dbReference type="Proteomes" id="UP001177003"/>
    </source>
</evidence>
<dbReference type="Proteomes" id="UP001177003">
    <property type="component" value="Chromosome 9"/>
</dbReference>
<dbReference type="GO" id="GO:0006508">
    <property type="term" value="P:proteolysis"/>
    <property type="evidence" value="ECO:0007669"/>
    <property type="project" value="UniProtKB-KW"/>
</dbReference>
<keyword evidence="2" id="KW-0645">Protease</keyword>
<evidence type="ECO:0000259" key="8">
    <source>
        <dbReference type="PROSITE" id="PS50600"/>
    </source>
</evidence>
<dbReference type="Gene3D" id="3.40.395.10">
    <property type="entry name" value="Adenoviral Proteinase, Chain A"/>
    <property type="match status" value="1"/>
</dbReference>
<dbReference type="SMART" id="SM00297">
    <property type="entry name" value="BROMO"/>
    <property type="match status" value="1"/>
</dbReference>
<evidence type="ECO:0000256" key="1">
    <source>
        <dbReference type="ARBA" id="ARBA00005234"/>
    </source>
</evidence>
<feature type="region of interest" description="Disordered" evidence="6">
    <location>
        <begin position="263"/>
        <end position="334"/>
    </location>
</feature>
<dbReference type="InterPro" id="IPR001487">
    <property type="entry name" value="Bromodomain"/>
</dbReference>
<dbReference type="PROSITE" id="PS50014">
    <property type="entry name" value="BROMODOMAIN_2"/>
    <property type="match status" value="1"/>
</dbReference>
<dbReference type="PANTHER" id="PTHR47809">
    <property type="entry name" value="DNA-BINDING BROMODOMAIN-CONTAINING PROTEIN"/>
    <property type="match status" value="1"/>
</dbReference>
<reference evidence="9" key="1">
    <citation type="submission" date="2023-04" db="EMBL/GenBank/DDBJ databases">
        <authorList>
            <person name="Vijverberg K."/>
            <person name="Xiong W."/>
            <person name="Schranz E."/>
        </authorList>
    </citation>
    <scope>NUCLEOTIDE SEQUENCE</scope>
</reference>
<feature type="compositionally biased region" description="Polar residues" evidence="6">
    <location>
        <begin position="53"/>
        <end position="62"/>
    </location>
</feature>
<evidence type="ECO:0000256" key="3">
    <source>
        <dbReference type="ARBA" id="ARBA00022801"/>
    </source>
</evidence>
<organism evidence="9 10">
    <name type="scientific">Lactuca saligna</name>
    <name type="common">Willowleaf lettuce</name>
    <dbReference type="NCBI Taxonomy" id="75948"/>
    <lineage>
        <taxon>Eukaryota</taxon>
        <taxon>Viridiplantae</taxon>
        <taxon>Streptophyta</taxon>
        <taxon>Embryophyta</taxon>
        <taxon>Tracheophyta</taxon>
        <taxon>Spermatophyta</taxon>
        <taxon>Magnoliopsida</taxon>
        <taxon>eudicotyledons</taxon>
        <taxon>Gunneridae</taxon>
        <taxon>Pentapetalae</taxon>
        <taxon>asterids</taxon>
        <taxon>campanulids</taxon>
        <taxon>Asterales</taxon>
        <taxon>Asteraceae</taxon>
        <taxon>Cichorioideae</taxon>
        <taxon>Cichorieae</taxon>
        <taxon>Lactucinae</taxon>
        <taxon>Lactuca</taxon>
    </lineage>
</organism>
<feature type="compositionally biased region" description="Basic and acidic residues" evidence="6">
    <location>
        <begin position="263"/>
        <end position="274"/>
    </location>
</feature>
<dbReference type="InterPro" id="IPR036427">
    <property type="entry name" value="Bromodomain-like_sf"/>
</dbReference>
<evidence type="ECO:0000256" key="2">
    <source>
        <dbReference type="ARBA" id="ARBA00022670"/>
    </source>
</evidence>